<dbReference type="Pfam" id="PF00005">
    <property type="entry name" value="ABC_tran"/>
    <property type="match status" value="1"/>
</dbReference>
<dbReference type="InterPro" id="IPR003593">
    <property type="entry name" value="AAA+_ATPase"/>
</dbReference>
<dbReference type="GO" id="GO:0015421">
    <property type="term" value="F:ABC-type oligopeptide transporter activity"/>
    <property type="evidence" value="ECO:0007669"/>
    <property type="project" value="TreeGrafter"/>
</dbReference>
<feature type="domain" description="ABC transporter" evidence="9">
    <location>
        <begin position="338"/>
        <end position="573"/>
    </location>
</feature>
<evidence type="ECO:0000259" key="9">
    <source>
        <dbReference type="PROSITE" id="PS50893"/>
    </source>
</evidence>
<dbReference type="InterPro" id="IPR011527">
    <property type="entry name" value="ABC1_TM_dom"/>
</dbReference>
<accession>A0A235H6A3</accession>
<feature type="region of interest" description="Disordered" evidence="7">
    <location>
        <begin position="556"/>
        <end position="582"/>
    </location>
</feature>
<organism evidence="11 12">
    <name type="scientific">Azospirillum brasilense</name>
    <dbReference type="NCBI Taxonomy" id="192"/>
    <lineage>
        <taxon>Bacteria</taxon>
        <taxon>Pseudomonadati</taxon>
        <taxon>Pseudomonadota</taxon>
        <taxon>Alphaproteobacteria</taxon>
        <taxon>Rhodospirillales</taxon>
        <taxon>Azospirillaceae</taxon>
        <taxon>Azospirillum</taxon>
    </lineage>
</organism>
<evidence type="ECO:0000256" key="2">
    <source>
        <dbReference type="ARBA" id="ARBA00022692"/>
    </source>
</evidence>
<feature type="transmembrane region" description="Helical" evidence="8">
    <location>
        <begin position="68"/>
        <end position="85"/>
    </location>
</feature>
<keyword evidence="5 8" id="KW-1133">Transmembrane helix</keyword>
<evidence type="ECO:0000256" key="8">
    <source>
        <dbReference type="SAM" id="Phobius"/>
    </source>
</evidence>
<keyword evidence="3" id="KW-0547">Nucleotide-binding</keyword>
<feature type="compositionally biased region" description="Polar residues" evidence="7">
    <location>
        <begin position="556"/>
        <end position="565"/>
    </location>
</feature>
<feature type="compositionally biased region" description="Basic and acidic residues" evidence="7">
    <location>
        <begin position="8"/>
        <end position="20"/>
    </location>
</feature>
<evidence type="ECO:0000256" key="1">
    <source>
        <dbReference type="ARBA" id="ARBA00004651"/>
    </source>
</evidence>
<dbReference type="Pfam" id="PF00664">
    <property type="entry name" value="ABC_membrane"/>
    <property type="match status" value="1"/>
</dbReference>
<evidence type="ECO:0000313" key="12">
    <source>
        <dbReference type="Proteomes" id="UP000215367"/>
    </source>
</evidence>
<gene>
    <name evidence="11" type="ORF">CHT98_27010</name>
</gene>
<name>A0A235H6A3_AZOBR</name>
<dbReference type="Proteomes" id="UP000215367">
    <property type="component" value="Unassembled WGS sequence"/>
</dbReference>
<dbReference type="SUPFAM" id="SSF52540">
    <property type="entry name" value="P-loop containing nucleoside triphosphate hydrolases"/>
    <property type="match status" value="1"/>
</dbReference>
<dbReference type="PROSITE" id="PS50893">
    <property type="entry name" value="ABC_TRANSPORTER_2"/>
    <property type="match status" value="1"/>
</dbReference>
<dbReference type="InterPro" id="IPR036640">
    <property type="entry name" value="ABC1_TM_sf"/>
</dbReference>
<feature type="region of interest" description="Disordered" evidence="7">
    <location>
        <begin position="1"/>
        <end position="20"/>
    </location>
</feature>
<comment type="caution">
    <text evidence="11">The sequence shown here is derived from an EMBL/GenBank/DDBJ whole genome shotgun (WGS) entry which is preliminary data.</text>
</comment>
<keyword evidence="6 8" id="KW-0472">Membrane</keyword>
<dbReference type="SUPFAM" id="SSF90123">
    <property type="entry name" value="ABC transporter transmembrane region"/>
    <property type="match status" value="1"/>
</dbReference>
<dbReference type="PROSITE" id="PS50929">
    <property type="entry name" value="ABC_TM1F"/>
    <property type="match status" value="1"/>
</dbReference>
<dbReference type="GO" id="GO:0005524">
    <property type="term" value="F:ATP binding"/>
    <property type="evidence" value="ECO:0007669"/>
    <property type="project" value="UniProtKB-KW"/>
</dbReference>
<dbReference type="GO" id="GO:0005886">
    <property type="term" value="C:plasma membrane"/>
    <property type="evidence" value="ECO:0007669"/>
    <property type="project" value="UniProtKB-SubCell"/>
</dbReference>
<keyword evidence="2 8" id="KW-0812">Transmembrane</keyword>
<evidence type="ECO:0000259" key="10">
    <source>
        <dbReference type="PROSITE" id="PS50929"/>
    </source>
</evidence>
<dbReference type="RefSeq" id="WP_094306487.1">
    <property type="nucleotide sequence ID" value="NZ_NOWT01000036.1"/>
</dbReference>
<comment type="subcellular location">
    <subcellularLocation>
        <location evidence="1">Cell membrane</location>
        <topology evidence="1">Multi-pass membrane protein</topology>
    </subcellularLocation>
</comment>
<dbReference type="InterPro" id="IPR003439">
    <property type="entry name" value="ABC_transporter-like_ATP-bd"/>
</dbReference>
<protein>
    <submittedName>
        <fullName evidence="11">ABC transporter ATP-binding protein</fullName>
    </submittedName>
</protein>
<feature type="transmembrane region" description="Helical" evidence="8">
    <location>
        <begin position="26"/>
        <end position="48"/>
    </location>
</feature>
<dbReference type="PANTHER" id="PTHR43394:SF1">
    <property type="entry name" value="ATP-BINDING CASSETTE SUB-FAMILY B MEMBER 10, MITOCHONDRIAL"/>
    <property type="match status" value="1"/>
</dbReference>
<feature type="domain" description="ABC transmembrane type-1" evidence="10">
    <location>
        <begin position="32"/>
        <end position="307"/>
    </location>
</feature>
<evidence type="ECO:0000256" key="7">
    <source>
        <dbReference type="SAM" id="MobiDB-lite"/>
    </source>
</evidence>
<dbReference type="SMART" id="SM00382">
    <property type="entry name" value="AAA"/>
    <property type="match status" value="1"/>
</dbReference>
<proteinExistence type="predicted"/>
<dbReference type="InterPro" id="IPR039421">
    <property type="entry name" value="Type_1_exporter"/>
</dbReference>
<evidence type="ECO:0000256" key="3">
    <source>
        <dbReference type="ARBA" id="ARBA00022741"/>
    </source>
</evidence>
<evidence type="ECO:0000313" key="11">
    <source>
        <dbReference type="EMBL" id="OYD81292.1"/>
    </source>
</evidence>
<keyword evidence="4 11" id="KW-0067">ATP-binding</keyword>
<reference evidence="11 12" key="1">
    <citation type="submission" date="2017-07" db="EMBL/GenBank/DDBJ databases">
        <title>Whole genome sequence of Azospirillum brasilense 2A1, a potential biofertilizer strain.</title>
        <authorList>
            <person name="Fontana C.A."/>
            <person name="Toffoli L.M."/>
            <person name="Salazar S.M."/>
            <person name="Puglisi E."/>
            <person name="Pedraza R."/>
            <person name="Bassi D."/>
            <person name="Cocconcelli P.S."/>
        </authorList>
    </citation>
    <scope>NUCLEOTIDE SEQUENCE [LARGE SCALE GENOMIC DNA]</scope>
    <source>
        <strain evidence="11 12">2A1</strain>
    </source>
</reference>
<dbReference type="EMBL" id="NOWT01000036">
    <property type="protein sequence ID" value="OYD81292.1"/>
    <property type="molecule type" value="Genomic_DNA"/>
</dbReference>
<dbReference type="Gene3D" id="1.20.1560.10">
    <property type="entry name" value="ABC transporter type 1, transmembrane domain"/>
    <property type="match status" value="1"/>
</dbReference>
<dbReference type="InterPro" id="IPR027417">
    <property type="entry name" value="P-loop_NTPase"/>
</dbReference>
<evidence type="ECO:0000256" key="6">
    <source>
        <dbReference type="ARBA" id="ARBA00023136"/>
    </source>
</evidence>
<dbReference type="GO" id="GO:0016887">
    <property type="term" value="F:ATP hydrolysis activity"/>
    <property type="evidence" value="ECO:0007669"/>
    <property type="project" value="InterPro"/>
</dbReference>
<evidence type="ECO:0000256" key="5">
    <source>
        <dbReference type="ARBA" id="ARBA00022989"/>
    </source>
</evidence>
<dbReference type="AlphaFoldDB" id="A0A235H6A3"/>
<evidence type="ECO:0000256" key="4">
    <source>
        <dbReference type="ARBA" id="ARBA00022840"/>
    </source>
</evidence>
<sequence length="582" mass="62645">MPRLFSRGSEKTNKDAKKDKAHGGHYFTRVLVGAFVFSATINLLMLAMPLYSLQVFSRAIPSGNIDTLVMLTVIVVMALTLSAAMETVRARILARAGNALEVTWRRRLTADVLDASGRGRPDTAPVSDLMEVKGAMSRPSLPALMDLPWVPLYVIGIYLIHPLLAVILVAAMVIMTALGFLSNWAVRHFAEDSKAPASRSQRLFDSLLSRSETVRGLRMGPSALDTVARDAMTTSALQGRSTERAAAIGAFTKWVRMVIQIAVTGVGALLVIEQHLSFGGMIATSMLVGRALAPVEQSAGAWGQIQKSYQAFRRLFPLLKRLSLEPERPIIPVERDRLTVENLLFVSPRDQKPILRSVTLAVEPGQTVCIAGPNRSGKSVLARLLAGVAMPSAGTVRLGGLAVASLNPETPEQGIGYMAQGADLLPGTIAENIARFTETTREKVEDAAKRAGIHAWVESLPGGYETEVTDPLFPITGASARLIALARAGYGRPSLMVLDEPSAGMDEIGHKAVREFIVEAKNSGVTTIVLTHSPAFVDISDKTFVLKNGMAVELPQRQQEQQGPNWSRLRNIGPAPVQSAAG</sequence>
<dbReference type="PANTHER" id="PTHR43394">
    <property type="entry name" value="ATP-DEPENDENT PERMEASE MDL1, MITOCHONDRIAL"/>
    <property type="match status" value="1"/>
</dbReference>
<dbReference type="Gene3D" id="3.40.50.300">
    <property type="entry name" value="P-loop containing nucleotide triphosphate hydrolases"/>
    <property type="match status" value="1"/>
</dbReference>